<feature type="domain" description="Heterokaryon incompatibility" evidence="1">
    <location>
        <begin position="58"/>
        <end position="211"/>
    </location>
</feature>
<accession>A0A9P5CNG3</accession>
<dbReference type="EMBL" id="MU032348">
    <property type="protein sequence ID" value="KAF3764297.1"/>
    <property type="molecule type" value="Genomic_DNA"/>
</dbReference>
<keyword evidence="3" id="KW-1185">Reference proteome</keyword>
<dbReference type="GeneID" id="63834442"/>
<name>A0A9P5CNG3_CRYP1</name>
<dbReference type="AlphaFoldDB" id="A0A9P5CNG3"/>
<evidence type="ECO:0000259" key="1">
    <source>
        <dbReference type="Pfam" id="PF06985"/>
    </source>
</evidence>
<comment type="caution">
    <text evidence="2">The sequence shown here is derived from an EMBL/GenBank/DDBJ whole genome shotgun (WGS) entry which is preliminary data.</text>
</comment>
<protein>
    <submittedName>
        <fullName evidence="2">HET-domain-containing protein</fullName>
    </submittedName>
</protein>
<dbReference type="PANTHER" id="PTHR24148">
    <property type="entry name" value="ANKYRIN REPEAT DOMAIN-CONTAINING PROTEIN 39 HOMOLOG-RELATED"/>
    <property type="match status" value="1"/>
</dbReference>
<evidence type="ECO:0000313" key="2">
    <source>
        <dbReference type="EMBL" id="KAF3764297.1"/>
    </source>
</evidence>
<evidence type="ECO:0000313" key="3">
    <source>
        <dbReference type="Proteomes" id="UP000803844"/>
    </source>
</evidence>
<dbReference type="Pfam" id="PF06985">
    <property type="entry name" value="HET"/>
    <property type="match status" value="1"/>
</dbReference>
<organism evidence="2 3">
    <name type="scientific">Cryphonectria parasitica (strain ATCC 38755 / EP155)</name>
    <dbReference type="NCBI Taxonomy" id="660469"/>
    <lineage>
        <taxon>Eukaryota</taxon>
        <taxon>Fungi</taxon>
        <taxon>Dikarya</taxon>
        <taxon>Ascomycota</taxon>
        <taxon>Pezizomycotina</taxon>
        <taxon>Sordariomycetes</taxon>
        <taxon>Sordariomycetidae</taxon>
        <taxon>Diaporthales</taxon>
        <taxon>Cryphonectriaceae</taxon>
        <taxon>Cryphonectria-Endothia species complex</taxon>
        <taxon>Cryphonectria</taxon>
    </lineage>
</organism>
<proteinExistence type="predicted"/>
<dbReference type="Proteomes" id="UP000803844">
    <property type="component" value="Unassembled WGS sequence"/>
</dbReference>
<gene>
    <name evidence="2" type="ORF">M406DRAFT_259669</name>
</gene>
<reference evidence="2" key="1">
    <citation type="journal article" date="2020" name="Phytopathology">
        <title>Genome sequence of the chestnut blight fungus Cryphonectria parasitica EP155: A fundamental resource for an archetypical invasive plant pathogen.</title>
        <authorList>
            <person name="Crouch J.A."/>
            <person name="Dawe A."/>
            <person name="Aerts A."/>
            <person name="Barry K."/>
            <person name="Churchill A.C.L."/>
            <person name="Grimwood J."/>
            <person name="Hillman B."/>
            <person name="Milgroom M.G."/>
            <person name="Pangilinan J."/>
            <person name="Smith M."/>
            <person name="Salamov A."/>
            <person name="Schmutz J."/>
            <person name="Yadav J."/>
            <person name="Grigoriev I.V."/>
            <person name="Nuss D."/>
        </authorList>
    </citation>
    <scope>NUCLEOTIDE SEQUENCE</scope>
    <source>
        <strain evidence="2">EP155</strain>
    </source>
</reference>
<dbReference type="InterPro" id="IPR010730">
    <property type="entry name" value="HET"/>
</dbReference>
<dbReference type="PANTHER" id="PTHR24148:SF64">
    <property type="entry name" value="HETEROKARYON INCOMPATIBILITY DOMAIN-CONTAINING PROTEIN"/>
    <property type="match status" value="1"/>
</dbReference>
<sequence length="631" mass="71919">MLHIFDGEKARHAEYRYENSPLDHYEIRCLVLAPGTDTTNEALACTLQTVNLTHKPKFEAISYTWGGSEKPDTIMCNGQPLRITSNLRAALLQVQHPDRERVLWADAICINQADKQEKSRQVRLMKEIYTQATRVLVCLGPQGDDHAIRAAALLADVNQLYFTTLNSITVKRWDSFPFPAQDEPLLSDTRWSSLWELFDQPWFKRGWVVEEAGLAAEVWVLWGGASIDWLHILRTVRWVASRASTLEDVYNIYVPYMHLDIFDHRHRQEVKLFFQRTRFYSQSFLGILEYGRELGFYDKRDHIYGFLGLPAAKNIRGDLTIDYNKPYLEVYRDFAVSYLEKTQHLDLLHYVEHDITTLRDDFPSWIPQWQIDPYRKIIKNDSHDTRSFISRSSSAPINRPVFSLLPGQVNLLKVRGLIIDSVQTLSSLLTEDSSVDDIAVTWRALRDSSEGITAYKAFSPLLAFLHCLGLGFGPSVSDDAQVANDGAYLCHLQGDSSDTSQGLSADDPSLAYFEEEAPEGNAEVVQGHVKYYTHNRRVVVTNRGYYGLVPGVAQEGDLCCIIFGTKTPFIIRKVENSMGGHYRLVGSAFIVSSKAIDDGYDYPSKLGCEDDIDASEDWLEWDLDEQDLWLS</sequence>
<dbReference type="RefSeq" id="XP_040775258.1">
    <property type="nucleotide sequence ID" value="XM_040917313.1"/>
</dbReference>
<dbReference type="OrthoDB" id="2157530at2759"/>
<dbReference type="InterPro" id="IPR052895">
    <property type="entry name" value="HetReg/Transcr_Mod"/>
</dbReference>